<name>A0ABQ3JYV2_9DEIO</name>
<keyword evidence="2" id="KW-1185">Reference proteome</keyword>
<evidence type="ECO:0000313" key="1">
    <source>
        <dbReference type="EMBL" id="GHF96270.1"/>
    </source>
</evidence>
<reference evidence="2" key="1">
    <citation type="journal article" date="2019" name="Int. J. Syst. Evol. Microbiol.">
        <title>The Global Catalogue of Microorganisms (GCM) 10K type strain sequencing project: providing services to taxonomists for standard genome sequencing and annotation.</title>
        <authorList>
            <consortium name="The Broad Institute Genomics Platform"/>
            <consortium name="The Broad Institute Genome Sequencing Center for Infectious Disease"/>
            <person name="Wu L."/>
            <person name="Ma J."/>
        </authorList>
    </citation>
    <scope>NUCLEOTIDE SEQUENCE [LARGE SCALE GENOMIC DNA]</scope>
    <source>
        <strain evidence="2">CGMCC 1.18439</strain>
    </source>
</reference>
<proteinExistence type="predicted"/>
<gene>
    <name evidence="1" type="ORF">GCM10017783_05170</name>
</gene>
<sequence length="345" mass="37300">MVMALLTLAGAGSAAPTPPVPVPAPVMTPAEAPKLLFTAPSGTHIKLRETVQVRSEVEDIEVSGLFAETFSPADLRRLRAEHTQAEWTEQPGDETVMTVGQVFPDGSRELVTQVSTALGEEQVNIYFTERIYPDGRSTDLQVQSDNPQFQDLLETMLATSEEGAAAEADSSNLHTFPLIPGHSVTETYSVDLGNLFAPDLLNAAVPLVAQQQGLSTEQVAEMMSQVQEVDSAPVTVTRTTTYRGKDAAGHHVFEVLTQSPPTSWTFRGKLPDSEVGYSFSLTVTDLVTEPSVLTYRPDGVQIGERSSSDSRVQLVFSAEGSAKGEMDGHLSITMRHQRVTTLRAE</sequence>
<evidence type="ECO:0000313" key="2">
    <source>
        <dbReference type="Proteomes" id="UP000632154"/>
    </source>
</evidence>
<comment type="caution">
    <text evidence="1">The sequence shown here is derived from an EMBL/GenBank/DDBJ whole genome shotgun (WGS) entry which is preliminary data.</text>
</comment>
<dbReference type="EMBL" id="BNAL01000004">
    <property type="protein sequence ID" value="GHF96270.1"/>
    <property type="molecule type" value="Genomic_DNA"/>
</dbReference>
<dbReference type="Proteomes" id="UP000632154">
    <property type="component" value="Unassembled WGS sequence"/>
</dbReference>
<accession>A0ABQ3JYV2</accession>
<protein>
    <submittedName>
        <fullName evidence="1">Uncharacterized protein</fullName>
    </submittedName>
</protein>
<organism evidence="1 2">
    <name type="scientific">Deinococcus piscis</name>
    <dbReference type="NCBI Taxonomy" id="394230"/>
    <lineage>
        <taxon>Bacteria</taxon>
        <taxon>Thermotogati</taxon>
        <taxon>Deinococcota</taxon>
        <taxon>Deinococci</taxon>
        <taxon>Deinococcales</taxon>
        <taxon>Deinococcaceae</taxon>
        <taxon>Deinococcus</taxon>
    </lineage>
</organism>